<accession>A0AAN6XWN2</accession>
<dbReference type="InterPro" id="IPR029006">
    <property type="entry name" value="ADF-H/Gelsolin-like_dom_sf"/>
</dbReference>
<comment type="subcellular location">
    <subcellularLocation>
        <location evidence="1">Cytoplasm</location>
        <location evidence="1">Cytoskeleton</location>
    </subcellularLocation>
</comment>
<organism evidence="7 8">
    <name type="scientific">Rhypophila decipiens</name>
    <dbReference type="NCBI Taxonomy" id="261697"/>
    <lineage>
        <taxon>Eukaryota</taxon>
        <taxon>Fungi</taxon>
        <taxon>Dikarya</taxon>
        <taxon>Ascomycota</taxon>
        <taxon>Pezizomycotina</taxon>
        <taxon>Sordariomycetes</taxon>
        <taxon>Sordariomycetidae</taxon>
        <taxon>Sordariales</taxon>
        <taxon>Naviculisporaceae</taxon>
        <taxon>Rhypophila</taxon>
    </lineage>
</organism>
<reference evidence="7" key="2">
    <citation type="submission" date="2023-05" db="EMBL/GenBank/DDBJ databases">
        <authorList>
            <consortium name="Lawrence Berkeley National Laboratory"/>
            <person name="Steindorff A."/>
            <person name="Hensen N."/>
            <person name="Bonometti L."/>
            <person name="Westerberg I."/>
            <person name="Brannstrom I.O."/>
            <person name="Guillou S."/>
            <person name="Cros-Aarteil S."/>
            <person name="Calhoun S."/>
            <person name="Haridas S."/>
            <person name="Kuo A."/>
            <person name="Mondo S."/>
            <person name="Pangilinan J."/>
            <person name="Riley R."/>
            <person name="Labutti K."/>
            <person name="Andreopoulos B."/>
            <person name="Lipzen A."/>
            <person name="Chen C."/>
            <person name="Yanf M."/>
            <person name="Daum C."/>
            <person name="Ng V."/>
            <person name="Clum A."/>
            <person name="Ohm R."/>
            <person name="Martin F."/>
            <person name="Silar P."/>
            <person name="Natvig D."/>
            <person name="Lalanne C."/>
            <person name="Gautier V."/>
            <person name="Ament-Velasquez S.L."/>
            <person name="Kruys A."/>
            <person name="Hutchinson M.I."/>
            <person name="Powell A.J."/>
            <person name="Barry K."/>
            <person name="Miller A.N."/>
            <person name="Grigoriev I.V."/>
            <person name="Debuchy R."/>
            <person name="Gladieux P."/>
            <person name="Thoren M.H."/>
            <person name="Johannesson H."/>
        </authorList>
    </citation>
    <scope>NUCLEOTIDE SEQUENCE</scope>
    <source>
        <strain evidence="7">PSN293</strain>
    </source>
</reference>
<dbReference type="Pfam" id="PF00241">
    <property type="entry name" value="Cofilin_ADF"/>
    <property type="match status" value="1"/>
</dbReference>
<dbReference type="GO" id="GO:0030833">
    <property type="term" value="P:regulation of actin filament polymerization"/>
    <property type="evidence" value="ECO:0007669"/>
    <property type="project" value="TreeGrafter"/>
</dbReference>
<dbReference type="GO" id="GO:0030864">
    <property type="term" value="C:cortical actin cytoskeleton"/>
    <property type="evidence" value="ECO:0007669"/>
    <property type="project" value="TreeGrafter"/>
</dbReference>
<evidence type="ECO:0000256" key="4">
    <source>
        <dbReference type="ARBA" id="ARBA00023212"/>
    </source>
</evidence>
<dbReference type="FunFam" id="3.40.20.10:FF:000018">
    <property type="entry name" value="Coactosin-like 1"/>
    <property type="match status" value="1"/>
</dbReference>
<evidence type="ECO:0000313" key="7">
    <source>
        <dbReference type="EMBL" id="KAK4208018.1"/>
    </source>
</evidence>
<keyword evidence="4" id="KW-0206">Cytoskeleton</keyword>
<evidence type="ECO:0000256" key="1">
    <source>
        <dbReference type="ARBA" id="ARBA00004245"/>
    </source>
</evidence>
<evidence type="ECO:0000256" key="5">
    <source>
        <dbReference type="ARBA" id="ARBA00038052"/>
    </source>
</evidence>
<evidence type="ECO:0000313" key="8">
    <source>
        <dbReference type="Proteomes" id="UP001301769"/>
    </source>
</evidence>
<evidence type="ECO:0000259" key="6">
    <source>
        <dbReference type="PROSITE" id="PS51263"/>
    </source>
</evidence>
<keyword evidence="8" id="KW-1185">Reference proteome</keyword>
<dbReference type="Proteomes" id="UP001301769">
    <property type="component" value="Unassembled WGS sequence"/>
</dbReference>
<sequence>MSGADSPEILAAYDDVRSDKSPTNWLLISYSAATGNQLVLTKTGTGGLEELANELDDTQVQYGYVRVEYANDAESKRVKFAVVIWIGNGAKVMRKARASIESGAVKKVLAHHSIQVDASEKRDLDEKDVVARLRKAGGADYNGGRG</sequence>
<dbReference type="InterPro" id="IPR002108">
    <property type="entry name" value="ADF-H"/>
</dbReference>
<dbReference type="SUPFAM" id="SSF55753">
    <property type="entry name" value="Actin depolymerizing proteins"/>
    <property type="match status" value="1"/>
</dbReference>
<dbReference type="AlphaFoldDB" id="A0AAN6XWN2"/>
<name>A0AAN6XWN2_9PEZI</name>
<dbReference type="PROSITE" id="PS51263">
    <property type="entry name" value="ADF_H"/>
    <property type="match status" value="1"/>
</dbReference>
<keyword evidence="2" id="KW-0963">Cytoplasm</keyword>
<reference evidence="7" key="1">
    <citation type="journal article" date="2023" name="Mol. Phylogenet. Evol.">
        <title>Genome-scale phylogeny and comparative genomics of the fungal order Sordariales.</title>
        <authorList>
            <person name="Hensen N."/>
            <person name="Bonometti L."/>
            <person name="Westerberg I."/>
            <person name="Brannstrom I.O."/>
            <person name="Guillou S."/>
            <person name="Cros-Aarteil S."/>
            <person name="Calhoun S."/>
            <person name="Haridas S."/>
            <person name="Kuo A."/>
            <person name="Mondo S."/>
            <person name="Pangilinan J."/>
            <person name="Riley R."/>
            <person name="LaButti K."/>
            <person name="Andreopoulos B."/>
            <person name="Lipzen A."/>
            <person name="Chen C."/>
            <person name="Yan M."/>
            <person name="Daum C."/>
            <person name="Ng V."/>
            <person name="Clum A."/>
            <person name="Steindorff A."/>
            <person name="Ohm R.A."/>
            <person name="Martin F."/>
            <person name="Silar P."/>
            <person name="Natvig D.O."/>
            <person name="Lalanne C."/>
            <person name="Gautier V."/>
            <person name="Ament-Velasquez S.L."/>
            <person name="Kruys A."/>
            <person name="Hutchinson M.I."/>
            <person name="Powell A.J."/>
            <person name="Barry K."/>
            <person name="Miller A.N."/>
            <person name="Grigoriev I.V."/>
            <person name="Debuchy R."/>
            <person name="Gladieux P."/>
            <person name="Hiltunen Thoren M."/>
            <person name="Johannesson H."/>
        </authorList>
    </citation>
    <scope>NUCLEOTIDE SEQUENCE</scope>
    <source>
        <strain evidence="7">PSN293</strain>
    </source>
</reference>
<dbReference type="EMBL" id="MU858262">
    <property type="protein sequence ID" value="KAK4208018.1"/>
    <property type="molecule type" value="Genomic_DNA"/>
</dbReference>
<dbReference type="CDD" id="cd11282">
    <property type="entry name" value="ADF_coactosin_like"/>
    <property type="match status" value="1"/>
</dbReference>
<dbReference type="GO" id="GO:0005884">
    <property type="term" value="C:actin filament"/>
    <property type="evidence" value="ECO:0007669"/>
    <property type="project" value="TreeGrafter"/>
</dbReference>
<comment type="similarity">
    <text evidence="5">Belongs to the actin-binding proteins ADF family. Coactosin subfamily.</text>
</comment>
<protein>
    <recommendedName>
        <fullName evidence="6">ADF-H domain-containing protein</fullName>
    </recommendedName>
</protein>
<proteinExistence type="inferred from homology"/>
<comment type="caution">
    <text evidence="7">The sequence shown here is derived from an EMBL/GenBank/DDBJ whole genome shotgun (WGS) entry which is preliminary data.</text>
</comment>
<dbReference type="GO" id="GO:0030427">
    <property type="term" value="C:site of polarized growth"/>
    <property type="evidence" value="ECO:0007669"/>
    <property type="project" value="TreeGrafter"/>
</dbReference>
<feature type="domain" description="ADF-H" evidence="6">
    <location>
        <begin position="1"/>
        <end position="134"/>
    </location>
</feature>
<keyword evidence="3" id="KW-0009">Actin-binding</keyword>
<evidence type="ECO:0000256" key="2">
    <source>
        <dbReference type="ARBA" id="ARBA00022490"/>
    </source>
</evidence>
<dbReference type="GO" id="GO:0051015">
    <property type="term" value="F:actin filament binding"/>
    <property type="evidence" value="ECO:0007669"/>
    <property type="project" value="TreeGrafter"/>
</dbReference>
<dbReference type="SMART" id="SM00102">
    <property type="entry name" value="ADF"/>
    <property type="match status" value="1"/>
</dbReference>
<dbReference type="PANTHER" id="PTHR10829">
    <property type="entry name" value="CORTACTIN AND DREBRIN"/>
    <property type="match status" value="1"/>
</dbReference>
<gene>
    <name evidence="7" type="ORF">QBC37DRAFT_83204</name>
</gene>
<dbReference type="PANTHER" id="PTHR10829:SF56">
    <property type="entry name" value="ADF-H DOMAIN-CONTAINING PROTEIN"/>
    <property type="match status" value="1"/>
</dbReference>
<dbReference type="Gene3D" id="3.40.20.10">
    <property type="entry name" value="Severin"/>
    <property type="match status" value="1"/>
</dbReference>
<evidence type="ECO:0000256" key="3">
    <source>
        <dbReference type="ARBA" id="ARBA00023203"/>
    </source>
</evidence>